<evidence type="ECO:0000256" key="4">
    <source>
        <dbReference type="ARBA" id="ARBA00022723"/>
    </source>
</evidence>
<dbReference type="GO" id="GO:0010185">
    <property type="term" value="P:regulation of cellular defense response"/>
    <property type="evidence" value="ECO:0007669"/>
    <property type="project" value="UniProtKB-ARBA"/>
</dbReference>
<dbReference type="KEGG" id="cvn:111110027"/>
<accession>A0A8B8BGW5</accession>
<keyword evidence="6" id="KW-0106">Calcium</keyword>
<dbReference type="SUPFAM" id="SSF49785">
    <property type="entry name" value="Galactose-binding domain-like"/>
    <property type="match status" value="1"/>
</dbReference>
<keyword evidence="4" id="KW-0479">Metal-binding</keyword>
<evidence type="ECO:0000256" key="5">
    <source>
        <dbReference type="ARBA" id="ARBA00022734"/>
    </source>
</evidence>
<dbReference type="AlphaFoldDB" id="A0A8B8BGW5"/>
<evidence type="ECO:0000256" key="3">
    <source>
        <dbReference type="ARBA" id="ARBA00011233"/>
    </source>
</evidence>
<organism evidence="10 11">
    <name type="scientific">Crassostrea virginica</name>
    <name type="common">Eastern oyster</name>
    <dbReference type="NCBI Taxonomy" id="6565"/>
    <lineage>
        <taxon>Eukaryota</taxon>
        <taxon>Metazoa</taxon>
        <taxon>Spiralia</taxon>
        <taxon>Lophotrochozoa</taxon>
        <taxon>Mollusca</taxon>
        <taxon>Bivalvia</taxon>
        <taxon>Autobranchia</taxon>
        <taxon>Pteriomorphia</taxon>
        <taxon>Ostreida</taxon>
        <taxon>Ostreoidea</taxon>
        <taxon>Ostreidae</taxon>
        <taxon>Crassostrea</taxon>
    </lineage>
</organism>
<dbReference type="InterPro" id="IPR008979">
    <property type="entry name" value="Galactose-bd-like_sf"/>
</dbReference>
<feature type="chain" id="PRO_5034814351" evidence="8">
    <location>
        <begin position="22"/>
        <end position="167"/>
    </location>
</feature>
<evidence type="ECO:0000259" key="9">
    <source>
        <dbReference type="SMART" id="SM00607"/>
    </source>
</evidence>
<comment type="subunit">
    <text evidence="3">Homotrimer.</text>
</comment>
<reference evidence="11" key="1">
    <citation type="submission" date="2025-08" db="UniProtKB">
        <authorList>
            <consortium name="RefSeq"/>
        </authorList>
    </citation>
    <scope>IDENTIFICATION</scope>
    <source>
        <tissue evidence="11">Whole sample</tissue>
    </source>
</reference>
<dbReference type="Pfam" id="PF22633">
    <property type="entry name" value="F5_F8_type_C_2"/>
    <property type="match status" value="1"/>
</dbReference>
<feature type="domain" description="Fucolectin tachylectin-4 pentraxin-1" evidence="9">
    <location>
        <begin position="26"/>
        <end position="164"/>
    </location>
</feature>
<evidence type="ECO:0000256" key="6">
    <source>
        <dbReference type="ARBA" id="ARBA00022837"/>
    </source>
</evidence>
<dbReference type="PANTHER" id="PTHR45713:SF6">
    <property type="entry name" value="F5_8 TYPE C DOMAIN-CONTAINING PROTEIN"/>
    <property type="match status" value="1"/>
</dbReference>
<dbReference type="RefSeq" id="XP_022302049.1">
    <property type="nucleotide sequence ID" value="XM_022446341.1"/>
</dbReference>
<dbReference type="GO" id="GO:0001868">
    <property type="term" value="P:regulation of complement activation, lectin pathway"/>
    <property type="evidence" value="ECO:0007669"/>
    <property type="project" value="UniProtKB-ARBA"/>
</dbReference>
<dbReference type="GeneID" id="111110027"/>
<dbReference type="Gene3D" id="2.60.120.260">
    <property type="entry name" value="Galactose-binding domain-like"/>
    <property type="match status" value="1"/>
</dbReference>
<dbReference type="SMART" id="SM00607">
    <property type="entry name" value="FTP"/>
    <property type="match status" value="1"/>
</dbReference>
<evidence type="ECO:0000256" key="2">
    <source>
        <dbReference type="ARBA" id="ARBA00010147"/>
    </source>
</evidence>
<evidence type="ECO:0000313" key="11">
    <source>
        <dbReference type="RefSeq" id="XP_022302049.1"/>
    </source>
</evidence>
<dbReference type="OrthoDB" id="547680at2759"/>
<name>A0A8B8BGW5_CRAVI</name>
<dbReference type="GO" id="GO:0042806">
    <property type="term" value="F:fucose binding"/>
    <property type="evidence" value="ECO:0007669"/>
    <property type="project" value="UniProtKB-ARBA"/>
</dbReference>
<evidence type="ECO:0000256" key="7">
    <source>
        <dbReference type="ARBA" id="ARBA00023157"/>
    </source>
</evidence>
<dbReference type="Proteomes" id="UP000694844">
    <property type="component" value="Chromosome 8"/>
</dbReference>
<protein>
    <submittedName>
        <fullName evidence="11">Fucolectin-like</fullName>
    </submittedName>
</protein>
<dbReference type="PANTHER" id="PTHR45713">
    <property type="entry name" value="FTP DOMAIN-CONTAINING PROTEIN"/>
    <property type="match status" value="1"/>
</dbReference>
<evidence type="ECO:0000256" key="1">
    <source>
        <dbReference type="ARBA" id="ARBA00002219"/>
    </source>
</evidence>
<proteinExistence type="inferred from homology"/>
<dbReference type="GO" id="GO:0046872">
    <property type="term" value="F:metal ion binding"/>
    <property type="evidence" value="ECO:0007669"/>
    <property type="project" value="UniProtKB-KW"/>
</dbReference>
<keyword evidence="8" id="KW-0732">Signal</keyword>
<comment type="function">
    <text evidence="1">Acts as a defensive agent. Recognizes blood group fucosylated oligosaccharides including A, B, H and Lewis B-type antigens. Does not recognize Lewis A antigen and has low affinity for monovalent haptens.</text>
</comment>
<comment type="similarity">
    <text evidence="2">Belongs to the fucolectin family.</text>
</comment>
<dbReference type="InterPro" id="IPR006585">
    <property type="entry name" value="FTP1"/>
</dbReference>
<gene>
    <name evidence="11" type="primary">LOC111110027</name>
</gene>
<keyword evidence="7" id="KW-1015">Disulfide bond</keyword>
<sequence>MFSILLVLTLICLCTFQTSLGHHPDLKNVAYSKKVTLSSRYHRVHYPGWNAVNGVLSDFAHSGHERSPWLRIDLGRNFRIHEIEVFARSDCCTHQLHDVDVKVGKRTHRMRLCGHITGYTRTGGRMAVWCPNHTVGRYVQIQIVKGVSNYLSPAEVVVWGKPVHGGF</sequence>
<feature type="signal peptide" evidence="8">
    <location>
        <begin position="1"/>
        <end position="21"/>
    </location>
</feature>
<keyword evidence="5" id="KW-0430">Lectin</keyword>
<evidence type="ECO:0000313" key="10">
    <source>
        <dbReference type="Proteomes" id="UP000694844"/>
    </source>
</evidence>
<keyword evidence="10" id="KW-1185">Reference proteome</keyword>
<dbReference type="InterPro" id="IPR051941">
    <property type="entry name" value="BG_Antigen-Binding_Lectin"/>
</dbReference>
<evidence type="ECO:0000256" key="8">
    <source>
        <dbReference type="SAM" id="SignalP"/>
    </source>
</evidence>